<reference evidence="8 9" key="1">
    <citation type="submission" date="2019-06" db="EMBL/GenBank/DDBJ databases">
        <title>Sorghum-associated microbial communities from plants grown in Nebraska, USA.</title>
        <authorList>
            <person name="Schachtman D."/>
        </authorList>
    </citation>
    <scope>NUCLEOTIDE SEQUENCE [LARGE SCALE GENOMIC DNA]</scope>
    <source>
        <strain evidence="8 9">2482</strain>
    </source>
</reference>
<dbReference type="InterPro" id="IPR036259">
    <property type="entry name" value="MFS_trans_sf"/>
</dbReference>
<evidence type="ECO:0000256" key="2">
    <source>
        <dbReference type="ARBA" id="ARBA00022448"/>
    </source>
</evidence>
<keyword evidence="4 6" id="KW-1133">Transmembrane helix</keyword>
<evidence type="ECO:0000259" key="7">
    <source>
        <dbReference type="PROSITE" id="PS50850"/>
    </source>
</evidence>
<feature type="transmembrane region" description="Helical" evidence="6">
    <location>
        <begin position="210"/>
        <end position="230"/>
    </location>
</feature>
<evidence type="ECO:0000313" key="9">
    <source>
        <dbReference type="Proteomes" id="UP000319671"/>
    </source>
</evidence>
<feature type="transmembrane region" description="Helical" evidence="6">
    <location>
        <begin position="313"/>
        <end position="333"/>
    </location>
</feature>
<comment type="subcellular location">
    <subcellularLocation>
        <location evidence="1">Cell membrane</location>
        <topology evidence="1">Multi-pass membrane protein</topology>
    </subcellularLocation>
</comment>
<evidence type="ECO:0000256" key="5">
    <source>
        <dbReference type="ARBA" id="ARBA00023136"/>
    </source>
</evidence>
<dbReference type="RefSeq" id="WP_144568455.1">
    <property type="nucleotide sequence ID" value="NZ_VIVN01000026.1"/>
</dbReference>
<feature type="transmembrane region" description="Helical" evidence="6">
    <location>
        <begin position="256"/>
        <end position="278"/>
    </location>
</feature>
<feature type="transmembrane region" description="Helical" evidence="6">
    <location>
        <begin position="290"/>
        <end position="307"/>
    </location>
</feature>
<accession>A0A561CF91</accession>
<dbReference type="EMBL" id="VIVN01000026">
    <property type="protein sequence ID" value="TWD89617.1"/>
    <property type="molecule type" value="Genomic_DNA"/>
</dbReference>
<keyword evidence="9" id="KW-1185">Reference proteome</keyword>
<dbReference type="InterPro" id="IPR011701">
    <property type="entry name" value="MFS"/>
</dbReference>
<dbReference type="Gene3D" id="1.20.1250.20">
    <property type="entry name" value="MFS general substrate transporter like domains"/>
    <property type="match status" value="2"/>
</dbReference>
<feature type="transmembrane region" description="Helical" evidence="6">
    <location>
        <begin position="129"/>
        <end position="152"/>
    </location>
</feature>
<evidence type="ECO:0000256" key="4">
    <source>
        <dbReference type="ARBA" id="ARBA00022989"/>
    </source>
</evidence>
<dbReference type="PANTHER" id="PTHR11662">
    <property type="entry name" value="SOLUTE CARRIER FAMILY 17"/>
    <property type="match status" value="1"/>
</dbReference>
<feature type="transmembrane region" description="Helical" evidence="6">
    <location>
        <begin position="158"/>
        <end position="178"/>
    </location>
</feature>
<dbReference type="InterPro" id="IPR020846">
    <property type="entry name" value="MFS_dom"/>
</dbReference>
<dbReference type="PROSITE" id="PS50850">
    <property type="entry name" value="MFS"/>
    <property type="match status" value="1"/>
</dbReference>
<feature type="transmembrane region" description="Helical" evidence="6">
    <location>
        <begin position="386"/>
        <end position="404"/>
    </location>
</feature>
<keyword evidence="2" id="KW-0813">Transport</keyword>
<name>A0A561CF91_9BACI</name>
<feature type="transmembrane region" description="Helical" evidence="6">
    <location>
        <begin position="39"/>
        <end position="59"/>
    </location>
</feature>
<comment type="caution">
    <text evidence="8">The sequence shown here is derived from an EMBL/GenBank/DDBJ whole genome shotgun (WGS) entry which is preliminary data.</text>
</comment>
<keyword evidence="5 6" id="KW-0472">Membrane</keyword>
<feature type="domain" description="Major facilitator superfamily (MFS) profile" evidence="7">
    <location>
        <begin position="5"/>
        <end position="408"/>
    </location>
</feature>
<feature type="transmembrane region" description="Helical" evidence="6">
    <location>
        <begin position="71"/>
        <end position="90"/>
    </location>
</feature>
<evidence type="ECO:0000256" key="1">
    <source>
        <dbReference type="ARBA" id="ARBA00004651"/>
    </source>
</evidence>
<dbReference type="PANTHER" id="PTHR11662:SF450">
    <property type="entry name" value="BLR1003 PROTEIN"/>
    <property type="match status" value="1"/>
</dbReference>
<dbReference type="Pfam" id="PF07690">
    <property type="entry name" value="MFS_1"/>
    <property type="match status" value="1"/>
</dbReference>
<sequence length="426" mass="46444">MRWITLGFVFFMFVIDYADKAIAGFAAIPISKEFGLSPIQWGIVGSSFFWSFIFANIFGGTLADKFGTKKVLTFTAITWTVLQLCSAAITNLPMLIAYRILLGIFEGPFYATAITHLNKFFAPEKRGMATAILNFGSPVGSLVSAPILVYLINHFGWHVAFASLGVCSFVWLLLWIFFGKEQPEGVEKDNRLVKKMIPVKQKLRFSDFSAAMLTRTFLLTTLVSFSTYWFSSWSSVWMPTYLVKALNVSSTQMANVAAIAGLTAGFVGIGISLLSDYVLKQSGSHTKSRVMVVGFSLLFGSILLYSITVVHSAAWAMFVMCAGAGFFHCAMSLNPHIINRLIPGNSFMIGTYSGLVTVSGAIGPMVSGILVAKGGSNIVQGFNNSLLMVVILSVIASILSLLFVKPDKINVKETSTLENDTENVMV</sequence>
<organism evidence="8 9">
    <name type="scientific">Neobacillus bataviensis</name>
    <dbReference type="NCBI Taxonomy" id="220685"/>
    <lineage>
        <taxon>Bacteria</taxon>
        <taxon>Bacillati</taxon>
        <taxon>Bacillota</taxon>
        <taxon>Bacilli</taxon>
        <taxon>Bacillales</taxon>
        <taxon>Bacillaceae</taxon>
        <taxon>Neobacillus</taxon>
    </lineage>
</organism>
<feature type="transmembrane region" description="Helical" evidence="6">
    <location>
        <begin position="96"/>
        <end position="117"/>
    </location>
</feature>
<feature type="transmembrane region" description="Helical" evidence="6">
    <location>
        <begin position="345"/>
        <end position="366"/>
    </location>
</feature>
<proteinExistence type="predicted"/>
<dbReference type="GO" id="GO:0005886">
    <property type="term" value="C:plasma membrane"/>
    <property type="evidence" value="ECO:0007669"/>
    <property type="project" value="UniProtKB-SubCell"/>
</dbReference>
<evidence type="ECO:0000256" key="3">
    <source>
        <dbReference type="ARBA" id="ARBA00022692"/>
    </source>
</evidence>
<evidence type="ECO:0000256" key="6">
    <source>
        <dbReference type="SAM" id="Phobius"/>
    </source>
</evidence>
<dbReference type="GO" id="GO:0022857">
    <property type="term" value="F:transmembrane transporter activity"/>
    <property type="evidence" value="ECO:0007669"/>
    <property type="project" value="InterPro"/>
</dbReference>
<dbReference type="SUPFAM" id="SSF103473">
    <property type="entry name" value="MFS general substrate transporter"/>
    <property type="match status" value="1"/>
</dbReference>
<evidence type="ECO:0000313" key="8">
    <source>
        <dbReference type="EMBL" id="TWD89617.1"/>
    </source>
</evidence>
<dbReference type="Proteomes" id="UP000319671">
    <property type="component" value="Unassembled WGS sequence"/>
</dbReference>
<protein>
    <submittedName>
        <fullName evidence="8">Sugar phosphate permease</fullName>
    </submittedName>
</protein>
<dbReference type="AlphaFoldDB" id="A0A561CF91"/>
<keyword evidence="3 6" id="KW-0812">Transmembrane</keyword>
<gene>
    <name evidence="8" type="ORF">FB550_12614</name>
</gene>
<dbReference type="InterPro" id="IPR050382">
    <property type="entry name" value="MFS_Na/Anion_cotransporter"/>
</dbReference>